<dbReference type="RefSeq" id="WP_003501374.1">
    <property type="nucleotide sequence ID" value="NZ_BAABZD010000003.1"/>
</dbReference>
<reference evidence="3" key="2">
    <citation type="submission" date="2023-01" db="EMBL/GenBank/DDBJ databases">
        <title>Human gut microbiome strain richness.</title>
        <authorList>
            <person name="Chen-Liaw A."/>
        </authorList>
    </citation>
    <scope>NUCLEOTIDE SEQUENCE</scope>
    <source>
        <strain evidence="3">B1_m1001713B170214d0_201011</strain>
    </source>
</reference>
<evidence type="ECO:0000313" key="4">
    <source>
        <dbReference type="Proteomes" id="UP001203136"/>
    </source>
</evidence>
<comment type="caution">
    <text evidence="2">The sequence shown here is derived from an EMBL/GenBank/DDBJ whole genome shotgun (WGS) entry which is preliminary data.</text>
</comment>
<reference evidence="2" key="1">
    <citation type="journal article" date="2022" name="Cell Host Microbe">
        <title>Colonization of the live biotherapeutic product VE303 and modulation of the microbiota and metabolites in healthy volunteers.</title>
        <authorList>
            <person name="Dsouza M."/>
            <person name="Menon R."/>
            <person name="Crossette E."/>
            <person name="Bhattarai S.K."/>
            <person name="Schneider J."/>
            <person name="Kim Y.G."/>
            <person name="Reddy S."/>
            <person name="Caballero S."/>
            <person name="Felix C."/>
            <person name="Cornacchione L."/>
            <person name="Hendrickson J."/>
            <person name="Watson A.R."/>
            <person name="Minot S.S."/>
            <person name="Greenfield N."/>
            <person name="Schopf L."/>
            <person name="Szabady R."/>
            <person name="Patarroyo J."/>
            <person name="Smith W."/>
            <person name="Harrison P."/>
            <person name="Kuijper E.J."/>
            <person name="Kelly C.P."/>
            <person name="Olle B."/>
            <person name="Bobilev D."/>
            <person name="Silber J.L."/>
            <person name="Bucci V."/>
            <person name="Roberts B."/>
            <person name="Faith J."/>
            <person name="Norman J.M."/>
        </authorList>
    </citation>
    <scope>NUCLEOTIDE SEQUENCE</scope>
    <source>
        <strain evidence="2">VE303-04</strain>
    </source>
</reference>
<feature type="coiled-coil region" evidence="1">
    <location>
        <begin position="86"/>
        <end position="113"/>
    </location>
</feature>
<dbReference type="Proteomes" id="UP001300871">
    <property type="component" value="Unassembled WGS sequence"/>
</dbReference>
<evidence type="ECO:0000313" key="3">
    <source>
        <dbReference type="EMBL" id="MDB2002797.1"/>
    </source>
</evidence>
<gene>
    <name evidence="2" type="ORF">K5I21_02025</name>
    <name evidence="3" type="ORF">PM006_21565</name>
</gene>
<evidence type="ECO:0000256" key="1">
    <source>
        <dbReference type="SAM" id="Coils"/>
    </source>
</evidence>
<dbReference type="AlphaFoldDB" id="A0AAW5EZH3"/>
<dbReference type="GeneID" id="57967537"/>
<name>A0AAW5EZH3_CLOSY</name>
<proteinExistence type="predicted"/>
<organism evidence="2 4">
    <name type="scientific">Clostridium symbiosum</name>
    <name type="common">Bacteroides symbiosus</name>
    <dbReference type="NCBI Taxonomy" id="1512"/>
    <lineage>
        <taxon>Bacteria</taxon>
        <taxon>Bacillati</taxon>
        <taxon>Bacillota</taxon>
        <taxon>Clostridia</taxon>
        <taxon>Lachnospirales</taxon>
        <taxon>Lachnospiraceae</taxon>
        <taxon>Otoolea</taxon>
    </lineage>
</organism>
<sequence>MRELTVYYCSKCGRYGFYQVSKNAICPVCKTPMTVFPMSYQNFMDMDYNMRDQLISDQIAGNVTPQTSVVQRLTEQSKTSNSRSAIAKLKARNEELEYENLDLHQKNAELEKTIDWMHDMIWDLTRKLHGNANE</sequence>
<protein>
    <submittedName>
        <fullName evidence="3">TMF family protein</fullName>
    </submittedName>
    <submittedName>
        <fullName evidence="2">Teichuronopeptide</fullName>
    </submittedName>
</protein>
<dbReference type="EMBL" id="JAQLGM010000093">
    <property type="protein sequence ID" value="MDB2002797.1"/>
    <property type="molecule type" value="Genomic_DNA"/>
</dbReference>
<keyword evidence="1" id="KW-0175">Coiled coil</keyword>
<accession>A0AAW5EZH3</accession>
<dbReference type="Proteomes" id="UP001203136">
    <property type="component" value="Unassembled WGS sequence"/>
</dbReference>
<dbReference type="EMBL" id="JAINVB010000001">
    <property type="protein sequence ID" value="MCK0084674.1"/>
    <property type="molecule type" value="Genomic_DNA"/>
</dbReference>
<evidence type="ECO:0000313" key="2">
    <source>
        <dbReference type="EMBL" id="MCK0084674.1"/>
    </source>
</evidence>